<dbReference type="Pfam" id="PF16469">
    <property type="entry name" value="NPA"/>
    <property type="match status" value="5"/>
</dbReference>
<name>A0A3P7KL48_STRVU</name>
<keyword evidence="4" id="KW-1185">Reference proteome</keyword>
<proteinExistence type="predicted"/>
<feature type="non-terminal residue" evidence="3">
    <location>
        <position position="629"/>
    </location>
</feature>
<sequence length="629" mass="72323">MESIKELHKNKQHAELKKKIAELENRLTEEQKHTVEHVRDVCYGVWEVQSSRKRREQHEHKLDEEMKKYLSWLTPEQMTQVKEKFEKDGREPGYKMVMDLFESSTGDVKAKAKEDLKAACQHFGKDVLGEKNVEIIKEMKDGGATHEEISKRVEEMVAEMPDSEKKERAQKFAAGCKKVYGASTRRRRGQELYTLEKALENYLTWLTDAQKEDLKSLKAAGNKDAIYTKIIIYMNAATGDQKKKAIEEVQTGCKHYIRNIVGEEKADELKQMRESGVPVDEIAQKVDALVEELTNEEVKAQAKKAAPICKAVFYTPKRFRRDKDEYKLDEDMRKFLTWLTPDQLSKVEERFKQEGRQPGYDLVMEMFAAASGDVKAKASEELKSACKHYGRKIFGDKNADIIKEMKESGASHEAISKKVEEMIAEISDPSMKDRAEKMTAGCKKVYAATRRRRGQELFTLEKALENYLTWLTDEQKEELKSLKAAGNKDEIYKKIVSYLDAATGDQKKKAIEDVQTGCKHYIRNIAGDEKADEFKEMRESGVSVDEIAKKVDALVEELTNEEVKEQAKKAKMICKAVFSAPKRLRRGQEYLTLEKALENYLTWLNDKQKAELKSLKEAGNKDEIYKKVV</sequence>
<dbReference type="OrthoDB" id="5823468at2759"/>
<keyword evidence="1" id="KW-0175">Coiled coil</keyword>
<feature type="domain" description="Polyprotein allergen nematode" evidence="2">
    <location>
        <begin position="593"/>
        <end position="628"/>
    </location>
</feature>
<dbReference type="Proteomes" id="UP000270094">
    <property type="component" value="Unassembled WGS sequence"/>
</dbReference>
<evidence type="ECO:0000313" key="4">
    <source>
        <dbReference type="Proteomes" id="UP000270094"/>
    </source>
</evidence>
<feature type="domain" description="Polyprotein allergen nematode" evidence="2">
    <location>
        <begin position="195"/>
        <end position="313"/>
    </location>
</feature>
<dbReference type="EMBL" id="UYYB01007890">
    <property type="protein sequence ID" value="VDM68162.1"/>
    <property type="molecule type" value="Genomic_DNA"/>
</dbReference>
<evidence type="ECO:0000259" key="2">
    <source>
        <dbReference type="Pfam" id="PF16469"/>
    </source>
</evidence>
<feature type="coiled-coil region" evidence="1">
    <location>
        <begin position="4"/>
        <end position="68"/>
    </location>
</feature>
<dbReference type="InterPro" id="IPR032487">
    <property type="entry name" value="ABA-1_nematode"/>
</dbReference>
<feature type="domain" description="Polyprotein allergen nematode" evidence="2">
    <location>
        <begin position="460"/>
        <end position="578"/>
    </location>
</feature>
<protein>
    <recommendedName>
        <fullName evidence="2">Polyprotein allergen nematode domain-containing protein</fullName>
    </recommendedName>
</protein>
<accession>A0A3P7KL48</accession>
<dbReference type="Gene3D" id="1.10.533.30">
    <property type="entry name" value="Nematode polyprotein allergen ABA-1"/>
    <property type="match status" value="6"/>
</dbReference>
<evidence type="ECO:0000256" key="1">
    <source>
        <dbReference type="SAM" id="Coils"/>
    </source>
</evidence>
<organism evidence="3 4">
    <name type="scientific">Strongylus vulgaris</name>
    <name type="common">Blood worm</name>
    <dbReference type="NCBI Taxonomy" id="40348"/>
    <lineage>
        <taxon>Eukaryota</taxon>
        <taxon>Metazoa</taxon>
        <taxon>Ecdysozoa</taxon>
        <taxon>Nematoda</taxon>
        <taxon>Chromadorea</taxon>
        <taxon>Rhabditida</taxon>
        <taxon>Rhabditina</taxon>
        <taxon>Rhabditomorpha</taxon>
        <taxon>Strongyloidea</taxon>
        <taxon>Strongylidae</taxon>
        <taxon>Strongylus</taxon>
    </lineage>
</organism>
<evidence type="ECO:0000313" key="3">
    <source>
        <dbReference type="EMBL" id="VDM68162.1"/>
    </source>
</evidence>
<feature type="domain" description="Polyprotein allergen nematode" evidence="2">
    <location>
        <begin position="60"/>
        <end position="180"/>
    </location>
</feature>
<dbReference type="InterPro" id="IPR038289">
    <property type="entry name" value="DVA-1_sf"/>
</dbReference>
<gene>
    <name evidence="3" type="ORF">SVUK_LOCUS3160</name>
</gene>
<dbReference type="AlphaFoldDB" id="A0A3P7KL48"/>
<feature type="domain" description="Polyprotein allergen nematode" evidence="2">
    <location>
        <begin position="327"/>
        <end position="446"/>
    </location>
</feature>
<reference evidence="3 4" key="1">
    <citation type="submission" date="2018-11" db="EMBL/GenBank/DDBJ databases">
        <authorList>
            <consortium name="Pathogen Informatics"/>
        </authorList>
    </citation>
    <scope>NUCLEOTIDE SEQUENCE [LARGE SCALE GENOMIC DNA]</scope>
</reference>